<sequence length="746" mass="84133">MGYNTCRDFYYINQEGDFNMIENKETREKLQDYLITNSLTISTDLRTSNFYKEQDEISRGAFLILANFVTKIRVKYNLEISSNAFKQATELFKDASSMGKFCDSAEKQIKRNFNILSGKTRYKGFPGSVKATPTGLLLADSILYYLGVTEDPVFTPEDKLSEVEYDPSIKEAIKVKPLLVINEINNDFSSAGVDVVLSLLDSPVALSSGNQELLARLSLEYDFDTDTLTRSVFNVNSCVMIASAIIRMGAVLSDVQNPLNRIVLNNYNDVLRIGMAITTLSKEDFTNDLTGIQPINISTSKKKMLLRLFENCQGSLEDLRQKESQWKAFYNNLDLSLSKYPNFKFAMKSLYAGDIDSINAKLERAIKDDDVDNLNSLGKTYPTMFVRNLLRIKSIDLIDLKPILKEVPTRILIQLYNRMLNYKTLDYRATSYSGKTFFIDEDATTTKLSFSALMAVYEVLTSKVQEGINSFLSSHITEDTNYESHVVLDRQYEDLAIPSSLKESNSHLKFVTPYTRKNIDMSDKDTIRLYTYWENIDRLRVDVDLSAQFYDKDFNSKGTVSYFNPKLDLADAVHSGDITNAPDGAVEAIDFNYEEARKNGIRYVTITDNVYTSSTFKEIGTVSFGYASYKGSLSLYDPTCLKDKFAINSDTNFVVIAVYDLENNQVITIDSSLASSINKSGENIALQKDSVANMSKWFSTVERITIGDCLPEGDSNPDDKPTQVIPYNNEEATNLINSIIGDGSHE</sequence>
<accession>A0A291I9M6</accession>
<dbReference type="EMBL" id="MF787246">
    <property type="protein sequence ID" value="ATG86402.1"/>
    <property type="molecule type" value="Genomic_DNA"/>
</dbReference>
<gene>
    <name evidence="1" type="ORF">LpeD_166</name>
</gene>
<keyword evidence="2" id="KW-1185">Reference proteome</keyword>
<evidence type="ECO:0000313" key="1">
    <source>
        <dbReference type="EMBL" id="ATG86402.1"/>
    </source>
</evidence>
<protein>
    <submittedName>
        <fullName evidence="1">Cytoplasmic protein</fullName>
    </submittedName>
</protein>
<proteinExistence type="predicted"/>
<organism evidence="1 2">
    <name type="scientific">Lactobacillus phage LpeD</name>
    <dbReference type="NCBI Taxonomy" id="2041210"/>
    <lineage>
        <taxon>Viruses</taxon>
        <taxon>Duplodnaviria</taxon>
        <taxon>Heunggongvirae</taxon>
        <taxon>Uroviricota</taxon>
        <taxon>Caudoviricetes</taxon>
        <taxon>Herelleviridae</taxon>
        <taxon>Elpedvirus</taxon>
        <taxon>Elpedvirus LpeD</taxon>
    </lineage>
</organism>
<evidence type="ECO:0000313" key="2">
    <source>
        <dbReference type="Proteomes" id="UP000229296"/>
    </source>
</evidence>
<name>A0A291I9M6_9CAUD</name>
<dbReference type="Proteomes" id="UP000229296">
    <property type="component" value="Segment"/>
</dbReference>
<reference evidence="1 2" key="1">
    <citation type="submission" date="2017-08" db="EMBL/GenBank/DDBJ databases">
        <title>Isolation and Characterization of phages of Lactobacillus pentosus and plantarum.</title>
        <authorList>
            <person name="Qi R."/>
            <person name="Yu M."/>
            <person name="Qiao X."/>
            <person name="Li Y."/>
        </authorList>
    </citation>
    <scope>NUCLEOTIDE SEQUENCE [LARGE SCALE GENOMIC DNA]</scope>
</reference>